<sequence>MLWDIFCKVIDNHGDIGVCWRLAAELARRGERARLWVDAPAALAWMAPQGQAGVEVRAWTAGSTAEVVPGDVVVEAFGCEPGEAFAAAIARRTRERGRQPAWINLEYLSAEPWVERCHGLPSPVMAGPAKGLVKRFFYPGFTPRTGGLIRERDFDARQAAFDRTAWLRARGLPDAGERLVSLFCYEPPALPRLLAQLAAGDAPTRLLVTAGRAQAAVQAALADSSGPAAGLEGRLAISYLPLLTQTDYDHLLWACDLNFVRGEDSLVRALWAGRPFVWQIYPQHDDAHHAKLRAFLDWLRAPASLRAFHEGWNGIAPGLPAAEPATWAAVAQDARQRLRAQPELVEQLGRTALESQ</sequence>
<dbReference type="GO" id="GO:0106361">
    <property type="term" value="F:protein-arginine rhamnosyltransferase activity"/>
    <property type="evidence" value="ECO:0007669"/>
    <property type="project" value="InterPro"/>
</dbReference>
<evidence type="ECO:0000256" key="1">
    <source>
        <dbReference type="ARBA" id="ARBA00022676"/>
    </source>
</evidence>
<dbReference type="eggNOG" id="COG4394">
    <property type="taxonomic scope" value="Bacteria"/>
</dbReference>
<protein>
    <recommendedName>
        <fullName evidence="5">Protein-arginine rhamnosyltransferase</fullName>
    </recommendedName>
    <alternativeName>
        <fullName evidence="6">EF-P arginine rhamnosyltransferase</fullName>
    </alternativeName>
</protein>
<dbReference type="Pfam" id="PF10093">
    <property type="entry name" value="EarP"/>
    <property type="match status" value="1"/>
</dbReference>
<comment type="similarity">
    <text evidence="4">Belongs to the glycosyltransferase 104 family.</text>
</comment>
<comment type="function">
    <text evidence="3">Protein-arginine rhamnosyltransferase that catalyzes the transfer of a single rhamnose to elongation factor P (EF-P) on 'Lys-32', a modification required for EF-P-dependent rescue of polyproline stalled ribosomes.</text>
</comment>
<keyword evidence="2" id="KW-0808">Transferase</keyword>
<accession>F5Y1W6</accession>
<evidence type="ECO:0000256" key="3">
    <source>
        <dbReference type="ARBA" id="ARBA00024303"/>
    </source>
</evidence>
<keyword evidence="9" id="KW-1185">Reference proteome</keyword>
<evidence type="ECO:0000256" key="5">
    <source>
        <dbReference type="ARBA" id="ARBA00024416"/>
    </source>
</evidence>
<evidence type="ECO:0000313" key="8">
    <source>
        <dbReference type="EMBL" id="AEG93550.1"/>
    </source>
</evidence>
<evidence type="ECO:0000313" key="9">
    <source>
        <dbReference type="Proteomes" id="UP000008385"/>
    </source>
</evidence>
<dbReference type="STRING" id="365046.Rta_24520"/>
<name>F5Y1W6_RAMTT</name>
<organism evidence="8 9">
    <name type="scientific">Ramlibacter tataouinensis (strain ATCC BAA-407 / DSM 14655 / LMG 21543 / TTB310)</name>
    <dbReference type="NCBI Taxonomy" id="365046"/>
    <lineage>
        <taxon>Bacteria</taxon>
        <taxon>Pseudomonadati</taxon>
        <taxon>Pseudomonadota</taxon>
        <taxon>Betaproteobacteria</taxon>
        <taxon>Burkholderiales</taxon>
        <taxon>Comamonadaceae</taxon>
        <taxon>Ramlibacter</taxon>
    </lineage>
</organism>
<dbReference type="Proteomes" id="UP000008385">
    <property type="component" value="Chromosome"/>
</dbReference>
<dbReference type="InterPro" id="IPR016633">
    <property type="entry name" value="EarP"/>
</dbReference>
<evidence type="ECO:0000256" key="4">
    <source>
        <dbReference type="ARBA" id="ARBA00024346"/>
    </source>
</evidence>
<reference evidence="9" key="1">
    <citation type="submission" date="2006-01" db="EMBL/GenBank/DDBJ databases">
        <title>Genome of the cyst-dividing bacterium Ramlibacter tataouinensis.</title>
        <authorList>
            <person name="Barakat M."/>
            <person name="Ortet P."/>
            <person name="De Luca G."/>
            <person name="Jourlin-Castelli C."/>
            <person name="Ansaldi M."/>
            <person name="Py B."/>
            <person name="Fichant G."/>
            <person name="Coutinho P."/>
            <person name="Voulhoux R."/>
            <person name="Bastien O."/>
            <person name="Roy S."/>
            <person name="Marechal E."/>
            <person name="Henrissat B."/>
            <person name="Quentin Y."/>
            <person name="Noirot P."/>
            <person name="Filloux A."/>
            <person name="Mejean V."/>
            <person name="DuBow M."/>
            <person name="Barras F."/>
            <person name="Heulin T."/>
        </authorList>
    </citation>
    <scope>NUCLEOTIDE SEQUENCE [LARGE SCALE GENOMIC DNA]</scope>
    <source>
        <strain evidence="9">ATCC BAA-407 / DSM 14655 / LMG 21543 / TTB310</strain>
    </source>
</reference>
<dbReference type="NCBIfam" id="TIGR03837">
    <property type="entry name" value="efp_Arg_rhamno"/>
    <property type="match status" value="1"/>
</dbReference>
<reference evidence="8 9" key="2">
    <citation type="journal article" date="2011" name="PLoS ONE">
        <title>The Cyst-Dividing Bacterium Ramlibacter tataouinensis TTB310 Genome Reveals a Well-Stocked Toolbox for Adaptation to a Desert Environment.</title>
        <authorList>
            <person name="De Luca G."/>
            <person name="Barakat M."/>
            <person name="Ortet P."/>
            <person name="Fochesato S."/>
            <person name="Jourlin-Castelli C."/>
            <person name="Ansaldi M."/>
            <person name="Py B."/>
            <person name="Fichant G."/>
            <person name="Coutinho P.M."/>
            <person name="Voulhoux R."/>
            <person name="Bastien O."/>
            <person name="Marechal E."/>
            <person name="Henrissat B."/>
            <person name="Quentin Y."/>
            <person name="Noirot P."/>
            <person name="Filloux A."/>
            <person name="Mejean V."/>
            <person name="Dubow M.S."/>
            <person name="Barras F."/>
            <person name="Barbe V."/>
            <person name="Weissenbach J."/>
            <person name="Mihalcescu I."/>
            <person name="Vermeglio A."/>
            <person name="Achouak W."/>
            <person name="Heulin T."/>
        </authorList>
    </citation>
    <scope>NUCLEOTIDE SEQUENCE [LARGE SCALE GENOMIC DNA]</scope>
    <source>
        <strain evidence="9">ATCC BAA-407 / DSM 14655 / LMG 21543 / TTB310</strain>
    </source>
</reference>
<gene>
    <name evidence="8" type="ordered locus">Rta_24520</name>
</gene>
<proteinExistence type="inferred from homology"/>
<dbReference type="EMBL" id="CP000245">
    <property type="protein sequence ID" value="AEG93550.1"/>
    <property type="molecule type" value="Genomic_DNA"/>
</dbReference>
<comment type="catalytic activity">
    <reaction evidence="7">
        <text>dTDP-beta-L-rhamnose + L-arginyl-[protein] = N(omega)-(alpha-L-rhamnosyl)-L-arginyl-[protein] + dTDP + H(+)</text>
        <dbReference type="Rhea" id="RHEA:66692"/>
        <dbReference type="Rhea" id="RHEA-COMP:10532"/>
        <dbReference type="Rhea" id="RHEA-COMP:17096"/>
        <dbReference type="ChEBI" id="CHEBI:15378"/>
        <dbReference type="ChEBI" id="CHEBI:29965"/>
        <dbReference type="ChEBI" id="CHEBI:57510"/>
        <dbReference type="ChEBI" id="CHEBI:58369"/>
        <dbReference type="ChEBI" id="CHEBI:167445"/>
    </reaction>
    <physiologicalReaction direction="left-to-right" evidence="7">
        <dbReference type="Rhea" id="RHEA:66693"/>
    </physiologicalReaction>
</comment>
<keyword evidence="1" id="KW-0328">Glycosyltransferase</keyword>
<dbReference type="KEGG" id="rta:Rta_24520"/>
<dbReference type="OrthoDB" id="209085at2"/>
<dbReference type="PATRIC" id="fig|365046.3.peg.2511"/>
<dbReference type="AlphaFoldDB" id="F5Y1W6"/>
<dbReference type="PIRSF" id="PIRSF015557">
    <property type="entry name" value="UCP015557"/>
    <property type="match status" value="1"/>
</dbReference>
<evidence type="ECO:0000256" key="6">
    <source>
        <dbReference type="ARBA" id="ARBA00030025"/>
    </source>
</evidence>
<evidence type="ECO:0000256" key="2">
    <source>
        <dbReference type="ARBA" id="ARBA00022679"/>
    </source>
</evidence>
<evidence type="ECO:0000256" key="7">
    <source>
        <dbReference type="ARBA" id="ARBA00048472"/>
    </source>
</evidence>
<dbReference type="HOGENOM" id="CLU_060250_0_0_4"/>